<dbReference type="GO" id="GO:0005615">
    <property type="term" value="C:extracellular space"/>
    <property type="evidence" value="ECO:0007669"/>
    <property type="project" value="TreeGrafter"/>
</dbReference>
<protein>
    <submittedName>
        <fullName evidence="6">Chaoptin-like</fullName>
    </submittedName>
</protein>
<organism evidence="5 6">
    <name type="scientific">Crassostrea virginica</name>
    <name type="common">Eastern oyster</name>
    <dbReference type="NCBI Taxonomy" id="6565"/>
    <lineage>
        <taxon>Eukaryota</taxon>
        <taxon>Metazoa</taxon>
        <taxon>Spiralia</taxon>
        <taxon>Lophotrochozoa</taxon>
        <taxon>Mollusca</taxon>
        <taxon>Bivalvia</taxon>
        <taxon>Autobranchia</taxon>
        <taxon>Pteriomorphia</taxon>
        <taxon>Ostreida</taxon>
        <taxon>Ostreoidea</taxon>
        <taxon>Ostreidae</taxon>
        <taxon>Crassostrea</taxon>
    </lineage>
</organism>
<dbReference type="InterPro" id="IPR001611">
    <property type="entry name" value="Leu-rich_rpt"/>
</dbReference>
<dbReference type="GeneID" id="111099898"/>
<dbReference type="KEGG" id="cvn:111099898"/>
<reference evidence="6" key="1">
    <citation type="submission" date="2025-08" db="UniProtKB">
        <authorList>
            <consortium name="RefSeq"/>
        </authorList>
    </citation>
    <scope>IDENTIFICATION</scope>
    <source>
        <tissue evidence="6">Whole sample</tissue>
    </source>
</reference>
<evidence type="ECO:0000313" key="6">
    <source>
        <dbReference type="RefSeq" id="XP_022287110.1"/>
    </source>
</evidence>
<evidence type="ECO:0000256" key="1">
    <source>
        <dbReference type="ARBA" id="ARBA00022614"/>
    </source>
</evidence>
<dbReference type="PROSITE" id="PS51450">
    <property type="entry name" value="LRR"/>
    <property type="match status" value="2"/>
</dbReference>
<evidence type="ECO:0000313" key="5">
    <source>
        <dbReference type="Proteomes" id="UP000694844"/>
    </source>
</evidence>
<dbReference type="InterPro" id="IPR032675">
    <property type="entry name" value="LRR_dom_sf"/>
</dbReference>
<feature type="signal peptide" evidence="4">
    <location>
        <begin position="1"/>
        <end position="24"/>
    </location>
</feature>
<keyword evidence="1" id="KW-0433">Leucine-rich repeat</keyword>
<gene>
    <name evidence="6" type="primary">LOC111099898</name>
</gene>
<dbReference type="PANTHER" id="PTHR24373">
    <property type="entry name" value="SLIT RELATED LEUCINE-RICH REPEAT NEURONAL PROTEIN"/>
    <property type="match status" value="1"/>
</dbReference>
<evidence type="ECO:0000256" key="2">
    <source>
        <dbReference type="ARBA" id="ARBA00022729"/>
    </source>
</evidence>
<evidence type="ECO:0000256" key="4">
    <source>
        <dbReference type="SAM" id="SignalP"/>
    </source>
</evidence>
<dbReference type="SMART" id="SM00369">
    <property type="entry name" value="LRR_TYP"/>
    <property type="match status" value="8"/>
</dbReference>
<dbReference type="SUPFAM" id="SSF52047">
    <property type="entry name" value="RNI-like"/>
    <property type="match status" value="1"/>
</dbReference>
<keyword evidence="5" id="KW-1185">Reference proteome</keyword>
<dbReference type="RefSeq" id="XP_022287110.1">
    <property type="nucleotide sequence ID" value="XM_022431402.1"/>
</dbReference>
<dbReference type="Gene3D" id="3.80.10.10">
    <property type="entry name" value="Ribonuclease Inhibitor"/>
    <property type="match status" value="4"/>
</dbReference>
<keyword evidence="3" id="KW-0677">Repeat</keyword>
<proteinExistence type="predicted"/>
<dbReference type="OrthoDB" id="2013775at2759"/>
<dbReference type="Proteomes" id="UP000694844">
    <property type="component" value="Chromosome 6"/>
</dbReference>
<dbReference type="GO" id="GO:0031012">
    <property type="term" value="C:extracellular matrix"/>
    <property type="evidence" value="ECO:0007669"/>
    <property type="project" value="TreeGrafter"/>
</dbReference>
<evidence type="ECO:0000256" key="3">
    <source>
        <dbReference type="ARBA" id="ARBA00022737"/>
    </source>
</evidence>
<dbReference type="InterPro" id="IPR003591">
    <property type="entry name" value="Leu-rich_rpt_typical-subtyp"/>
</dbReference>
<dbReference type="InterPro" id="IPR050328">
    <property type="entry name" value="Dev_Immune_Receptor"/>
</dbReference>
<accession>A0A8B8A7I0</accession>
<keyword evidence="2 4" id="KW-0732">Signal</keyword>
<feature type="chain" id="PRO_5034572662" evidence="4">
    <location>
        <begin position="25"/>
        <end position="594"/>
    </location>
</feature>
<dbReference type="Pfam" id="PF13855">
    <property type="entry name" value="LRR_8"/>
    <property type="match status" value="3"/>
</dbReference>
<dbReference type="PRINTS" id="PR00019">
    <property type="entry name" value="LEURICHRPT"/>
</dbReference>
<dbReference type="AlphaFoldDB" id="A0A8B8A7I0"/>
<dbReference type="PANTHER" id="PTHR24373:SF378">
    <property type="entry name" value="FI03225P-RELATED"/>
    <property type="match status" value="1"/>
</dbReference>
<name>A0A8B8A7I0_CRAVI</name>
<sequence>MAFVKKRLSLVTSCLLILFKKLFAYDQMSAYTDQCQIEYRETPYNQSVVDMKCQGQDLELFPNLTQIVNLPIQRLDLRNNSFSKLTITSETFDGASITELNLDNNQFVDIEYNAFSAIDGLRKLTMNNCTLRSRDLDFLRNIPQLSVLSLRSNKIQEISDKSIFIGSPLESLDLSHNSNITILEDVLKALAPTLLHIRLDYCNIDVSNLHFLNGLSKLKTLSMEGAYSTKYNSIQNRFDLLKVWNLESLSLSNSGLKVIFANTFDGLNNLRYLDLSRNELTYQIFDVTNTLPNLQILRLSHNPNIQSIIKILNRNLSELHMEETGVNLISYDAFKLLGDSLKVLNLKSCQLPAEGMFLVDALRPLRSLKRLDLSYNHLKEIFNETFDNLNKLEKLDISGNIIKFSIHDFSGLEESLRSLKLRNMTLRTLPLEALSTLENLLELDASFNNFSNITRNFLKGISVKTLNLTSCNISEIDNNVLHHFHKTNLILDGNHISDLEFLSLLGRNTFRSLTLNNNNLNCSLVELHAKLMVFETLEGRCTIGNRTEPLIKYFTNKFNMKLSSTANGIGRNQNLAVLLTVFISITLVRIFPCH</sequence>